<dbReference type="InterPro" id="IPR003819">
    <property type="entry name" value="TauD/TfdA-like"/>
</dbReference>
<evidence type="ECO:0000256" key="4">
    <source>
        <dbReference type="ARBA" id="ARBA00022964"/>
    </source>
</evidence>
<dbReference type="SUPFAM" id="SSF51197">
    <property type="entry name" value="Clavaminate synthase-like"/>
    <property type="match status" value="1"/>
</dbReference>
<keyword evidence="5" id="KW-0560">Oxidoreductase</keyword>
<protein>
    <submittedName>
        <fullName evidence="8">TauD/TfdA family dioxygenase</fullName>
    </submittedName>
</protein>
<dbReference type="Pfam" id="PF02668">
    <property type="entry name" value="TauD"/>
    <property type="match status" value="1"/>
</dbReference>
<reference evidence="9" key="1">
    <citation type="submission" date="2016-10" db="EMBL/GenBank/DDBJ databases">
        <title>Comparative genomics uncovers the prolific and rare metabolic potential of the cyanobacterial genus Moorea.</title>
        <authorList>
            <person name="Leao T."/>
            <person name="Castelao G."/>
            <person name="Korobeynikov A."/>
            <person name="Monroe E.A."/>
            <person name="Podell S."/>
            <person name="Glukhov E."/>
            <person name="Allen E."/>
            <person name="Gerwick W.H."/>
            <person name="Gerwick L."/>
        </authorList>
    </citation>
    <scope>NUCLEOTIDE SEQUENCE [LARGE SCALE GENOMIC DNA]</scope>
    <source>
        <strain evidence="9">JHB</strain>
    </source>
</reference>
<feature type="domain" description="TauD/TfdA-like" evidence="7">
    <location>
        <begin position="132"/>
        <end position="376"/>
    </location>
</feature>
<accession>A0A1D9G9E7</accession>
<name>A0A1D9G9E7_MOOP1</name>
<organism evidence="8 9">
    <name type="scientific">Moorena producens (strain JHB)</name>
    <dbReference type="NCBI Taxonomy" id="1454205"/>
    <lineage>
        <taxon>Bacteria</taxon>
        <taxon>Bacillati</taxon>
        <taxon>Cyanobacteriota</taxon>
        <taxon>Cyanophyceae</taxon>
        <taxon>Coleofasciculales</taxon>
        <taxon>Coleofasciculaceae</taxon>
        <taxon>Moorena</taxon>
    </lineage>
</organism>
<dbReference type="PANTHER" id="PTHR10696">
    <property type="entry name" value="GAMMA-BUTYROBETAINE HYDROXYLASE-RELATED"/>
    <property type="match status" value="1"/>
</dbReference>
<evidence type="ECO:0000313" key="9">
    <source>
        <dbReference type="Proteomes" id="UP000176944"/>
    </source>
</evidence>
<dbReference type="GO" id="GO:0045329">
    <property type="term" value="P:carnitine biosynthetic process"/>
    <property type="evidence" value="ECO:0007669"/>
    <property type="project" value="TreeGrafter"/>
</dbReference>
<keyword evidence="3" id="KW-0479">Metal-binding</keyword>
<gene>
    <name evidence="8" type="ORF">BJP36_34445</name>
</gene>
<evidence type="ECO:0000256" key="5">
    <source>
        <dbReference type="ARBA" id="ARBA00023002"/>
    </source>
</evidence>
<dbReference type="Proteomes" id="UP000176944">
    <property type="component" value="Chromosome"/>
</dbReference>
<dbReference type="AlphaFoldDB" id="A0A1D9G9E7"/>
<evidence type="ECO:0000256" key="6">
    <source>
        <dbReference type="ARBA" id="ARBA00023004"/>
    </source>
</evidence>
<dbReference type="PANTHER" id="PTHR10696:SF25">
    <property type="entry name" value="OXIDOREDUCTASE AIM17-RELATED"/>
    <property type="match status" value="1"/>
</dbReference>
<dbReference type="GO" id="GO:0051213">
    <property type="term" value="F:dioxygenase activity"/>
    <property type="evidence" value="ECO:0007669"/>
    <property type="project" value="UniProtKB-KW"/>
</dbReference>
<evidence type="ECO:0000256" key="2">
    <source>
        <dbReference type="ARBA" id="ARBA00008654"/>
    </source>
</evidence>
<proteinExistence type="inferred from homology"/>
<evidence type="ECO:0000256" key="3">
    <source>
        <dbReference type="ARBA" id="ARBA00022723"/>
    </source>
</evidence>
<dbReference type="InterPro" id="IPR050411">
    <property type="entry name" value="AlphaKG_dependent_hydroxylases"/>
</dbReference>
<evidence type="ECO:0000256" key="1">
    <source>
        <dbReference type="ARBA" id="ARBA00001954"/>
    </source>
</evidence>
<dbReference type="EMBL" id="CP017708">
    <property type="protein sequence ID" value="AOY84269.1"/>
    <property type="molecule type" value="Genomic_DNA"/>
</dbReference>
<dbReference type="InterPro" id="IPR042098">
    <property type="entry name" value="TauD-like_sf"/>
</dbReference>
<sequence length="417" mass="48037">MKKVLKKEFQVKSVSLSGKNVEIVWQDNCKSSFDLNWLQMSTRSSKKFSADSYEYTDCPIYNTFQEVAVDKVQLSNNKILIDLGSGIEEIDASWLRAQDATVSYSLPAFEDKVQWSNSFSILEHSYDEAIESNQWISDLDKFGIVTIKGVSPDDLEEKLDKITKKVGVLRRRFHPTDINVIEPKPNNISLDKAYTGGTLEYHTDAPYYDLPPKIAFLACKKLEGEPPINYFCDGFKAASELKETHKEAYNILSTYLVNLARRRLRSHQEDSSIEHSLYSWDTQTLTKIIVTNGFGEPEIIRIHSRSFSGFPSDYSGIQIKKFIEAYGGFLDLIKQDRFNVQMKLEPGNIVIIDNHRLVHARSKIQGNTARMIYSCYIDEYIWNSRLRFLLGERAEMDDVWLRGCTIDQVKILANRWE</sequence>
<dbReference type="GO" id="GO:0046872">
    <property type="term" value="F:metal ion binding"/>
    <property type="evidence" value="ECO:0007669"/>
    <property type="project" value="UniProtKB-KW"/>
</dbReference>
<keyword evidence="6" id="KW-0408">Iron</keyword>
<keyword evidence="4 8" id="KW-0223">Dioxygenase</keyword>
<comment type="similarity">
    <text evidence="2">Belongs to the gamma-BBH/TMLD family.</text>
</comment>
<evidence type="ECO:0000313" key="8">
    <source>
        <dbReference type="EMBL" id="AOY84269.1"/>
    </source>
</evidence>
<evidence type="ECO:0000259" key="7">
    <source>
        <dbReference type="Pfam" id="PF02668"/>
    </source>
</evidence>
<dbReference type="Gene3D" id="3.60.130.10">
    <property type="entry name" value="Clavaminate synthase-like"/>
    <property type="match status" value="1"/>
</dbReference>
<comment type="cofactor">
    <cofactor evidence="1">
        <name>Fe(2+)</name>
        <dbReference type="ChEBI" id="CHEBI:29033"/>
    </cofactor>
</comment>